<dbReference type="RefSeq" id="WP_245773325.1">
    <property type="nucleotide sequence ID" value="NZ_FOUY01000004.1"/>
</dbReference>
<keyword evidence="14" id="KW-0238">DNA-binding</keyword>
<dbReference type="NCBIfam" id="TIGR02777">
    <property type="entry name" value="LigD_PE_dom"/>
    <property type="match status" value="1"/>
</dbReference>
<comment type="catalytic activity">
    <reaction evidence="20">
        <text>ATP + (deoxyribonucleotide)n-3'-hydroxyl + 5'-phospho-(deoxyribonucleotide)m = (deoxyribonucleotide)n+m + AMP + diphosphate.</text>
        <dbReference type="EC" id="6.5.1.1"/>
    </reaction>
</comment>
<comment type="similarity">
    <text evidence="22">In the N-terminal section; belongs to the LigD polymerase family.</text>
</comment>
<dbReference type="Gene3D" id="3.90.920.10">
    <property type="entry name" value="DNA primase, PRIM domain"/>
    <property type="match status" value="1"/>
</dbReference>
<gene>
    <name evidence="24" type="ORF">SAMN05216207_100420</name>
</gene>
<comment type="cofactor">
    <cofactor evidence="1">
        <name>Mn(2+)</name>
        <dbReference type="ChEBI" id="CHEBI:29035"/>
    </cofactor>
</comment>
<evidence type="ECO:0000256" key="12">
    <source>
        <dbReference type="ARBA" id="ARBA00022840"/>
    </source>
</evidence>
<keyword evidence="16" id="KW-0234">DNA repair</keyword>
<proteinExistence type="inferred from homology"/>
<dbReference type="GO" id="GO:0046872">
    <property type="term" value="F:metal ion binding"/>
    <property type="evidence" value="ECO:0007669"/>
    <property type="project" value="UniProtKB-KW"/>
</dbReference>
<dbReference type="PROSITE" id="PS50160">
    <property type="entry name" value="DNA_LIGASE_A3"/>
    <property type="match status" value="1"/>
</dbReference>
<keyword evidence="13" id="KW-0239">DNA-directed DNA polymerase</keyword>
<keyword evidence="4" id="KW-0808">Transferase</keyword>
<dbReference type="GO" id="GO:0004527">
    <property type="term" value="F:exonuclease activity"/>
    <property type="evidence" value="ECO:0007669"/>
    <property type="project" value="UniProtKB-KW"/>
</dbReference>
<evidence type="ECO:0000256" key="2">
    <source>
        <dbReference type="ARBA" id="ARBA00012727"/>
    </source>
</evidence>
<evidence type="ECO:0000256" key="19">
    <source>
        <dbReference type="ARBA" id="ARBA00029943"/>
    </source>
</evidence>
<dbReference type="PANTHER" id="PTHR42705">
    <property type="entry name" value="BIFUNCTIONAL NON-HOMOLOGOUS END JOINING PROTEIN LIGD"/>
    <property type="match status" value="1"/>
</dbReference>
<evidence type="ECO:0000256" key="20">
    <source>
        <dbReference type="ARBA" id="ARBA00034003"/>
    </source>
</evidence>
<keyword evidence="12" id="KW-0067">ATP-binding</keyword>
<evidence type="ECO:0000256" key="10">
    <source>
        <dbReference type="ARBA" id="ARBA00022801"/>
    </source>
</evidence>
<dbReference type="PROSITE" id="PS00697">
    <property type="entry name" value="DNA_LIGASE_A1"/>
    <property type="match status" value="1"/>
</dbReference>
<sequence length="850" mass="92927">MLAVAGRPPAGAGWAFEFKWDGIRAVVAVDGDDVRITSRNGNDVTTSYPDLAGGLHGDRPLLLDGEIIASDAAGRPDFGLLQQRMHVTAPGERLLEQVPVSFLVFDLLVDGDDDLTGRSYDTRRERLAASGVDRWPRVSVPAAFTDVPAPQLLQVAGENGLEGIVAKRRDARYEPGRRSAAWTKTALLRTQEVLVGGWSPGSGRRSSTVGSLLLGAYDEQGGLRFLGHVGTGFTDTMLRDMLERLEPLRRPDSPFDETVPREHARRARWVDPRLVGEVEYRRLTTEGRLRHAAWRGLRPDRAPDEVRLGAGAEAPAPAPDERLARYHATRDLTATPEPAGGSAGPGPPVFVVQRHRASRLHYDLRLEVDGALASWAVPRGPTLDPDVRRTAVRVEDHPMDYAGFEGVIPSGRYGGGSVIVWDRGTWTPADGTDPAEALGRGELHFDVHGEKLAGRFALVRRGSGSRGGTGTEQWLLVHKHDDYAAPGWDAEDHPRSVLSDRTTDEVAAAPAAMWQGQAPARHAEVPLGPRADSAGAPVAEEELAALDALGAKGTWTVGGHDVALTNLDKVLFPGTADEPPTTKRDLVRYQARMAPYLLPYLAGRPVNLHRYPDGVDRPGFWQKEVPGHAPDWVRRWHDVDADPEETQCYAVLDHVAALVWAANYGAVELHPWTSRLPQVHEPTWALIDIDPGARTGFDDVLVLARLYRTALQHLELEAAPKVTGQRGVQIWVPIAAGYTFDETRAWVERLSRAVGRITPELVSWEWHTDKRRGLARLDYTQNAINKTLVAPFSPRPAPHAPVSVPVTWDDLDDPDLRPDRWTVRTAPGHVAEAGDPLAGLVGLAQQLPAL</sequence>
<dbReference type="STRING" id="260086.SAMN05216207_100420"/>
<evidence type="ECO:0000256" key="9">
    <source>
        <dbReference type="ARBA" id="ARBA00022763"/>
    </source>
</evidence>
<dbReference type="GO" id="GO:0003887">
    <property type="term" value="F:DNA-directed DNA polymerase activity"/>
    <property type="evidence" value="ECO:0007669"/>
    <property type="project" value="UniProtKB-KW"/>
</dbReference>
<dbReference type="Gene3D" id="3.30.470.30">
    <property type="entry name" value="DNA ligase/mRNA capping enzyme"/>
    <property type="match status" value="1"/>
</dbReference>
<dbReference type="NCBIfam" id="TIGR02779">
    <property type="entry name" value="NHEJ_ligase_lig"/>
    <property type="match status" value="1"/>
</dbReference>
<dbReference type="Proteomes" id="UP000199614">
    <property type="component" value="Unassembled WGS sequence"/>
</dbReference>
<dbReference type="InterPro" id="IPR014145">
    <property type="entry name" value="LigD_pol_dom"/>
</dbReference>
<dbReference type="SUPFAM" id="SSF56091">
    <property type="entry name" value="DNA ligase/mRNA capping enzyme, catalytic domain"/>
    <property type="match status" value="1"/>
</dbReference>
<evidence type="ECO:0000256" key="16">
    <source>
        <dbReference type="ARBA" id="ARBA00023204"/>
    </source>
</evidence>
<reference evidence="24 25" key="1">
    <citation type="submission" date="2016-10" db="EMBL/GenBank/DDBJ databases">
        <authorList>
            <person name="de Groot N.N."/>
        </authorList>
    </citation>
    <scope>NUCLEOTIDE SEQUENCE [LARGE SCALE GENOMIC DNA]</scope>
    <source>
        <strain evidence="24 25">CGMCC 4.1877</strain>
    </source>
</reference>
<dbReference type="Pfam" id="PF13298">
    <property type="entry name" value="LigD_N"/>
    <property type="match status" value="1"/>
</dbReference>
<keyword evidence="5" id="KW-0548">Nucleotidyltransferase</keyword>
<keyword evidence="10" id="KW-0378">Hydrolase</keyword>
<evidence type="ECO:0000256" key="5">
    <source>
        <dbReference type="ARBA" id="ARBA00022695"/>
    </source>
</evidence>
<dbReference type="GO" id="GO:0005524">
    <property type="term" value="F:ATP binding"/>
    <property type="evidence" value="ECO:0007669"/>
    <property type="project" value="UniProtKB-KW"/>
</dbReference>
<dbReference type="EC" id="6.5.1.1" evidence="2"/>
<keyword evidence="15" id="KW-0233">DNA recombination</keyword>
<keyword evidence="7" id="KW-0479">Metal-binding</keyword>
<dbReference type="InterPro" id="IPR014144">
    <property type="entry name" value="LigD_PE_domain"/>
</dbReference>
<organism evidence="24 25">
    <name type="scientific">Pseudonocardia ammonioxydans</name>
    <dbReference type="NCBI Taxonomy" id="260086"/>
    <lineage>
        <taxon>Bacteria</taxon>
        <taxon>Bacillati</taxon>
        <taxon>Actinomycetota</taxon>
        <taxon>Actinomycetes</taxon>
        <taxon>Pseudonocardiales</taxon>
        <taxon>Pseudonocardiaceae</taxon>
        <taxon>Pseudonocardia</taxon>
    </lineage>
</organism>
<dbReference type="GO" id="GO:0006281">
    <property type="term" value="P:DNA repair"/>
    <property type="evidence" value="ECO:0007669"/>
    <property type="project" value="UniProtKB-KW"/>
</dbReference>
<dbReference type="GO" id="GO:0006310">
    <property type="term" value="P:DNA recombination"/>
    <property type="evidence" value="ECO:0007669"/>
    <property type="project" value="UniProtKB-KW"/>
</dbReference>
<keyword evidence="11" id="KW-0269">Exonuclease</keyword>
<dbReference type="InterPro" id="IPR016059">
    <property type="entry name" value="DNA_ligase_ATP-dep_CS"/>
</dbReference>
<evidence type="ECO:0000256" key="17">
    <source>
        <dbReference type="ARBA" id="ARBA00023211"/>
    </source>
</evidence>
<dbReference type="EMBL" id="FOUY01000004">
    <property type="protein sequence ID" value="SFM86683.1"/>
    <property type="molecule type" value="Genomic_DNA"/>
</dbReference>
<dbReference type="CDD" id="cd07906">
    <property type="entry name" value="Adenylation_DNA_ligase_LigD_LigC"/>
    <property type="match status" value="1"/>
</dbReference>
<evidence type="ECO:0000313" key="25">
    <source>
        <dbReference type="Proteomes" id="UP000199614"/>
    </source>
</evidence>
<evidence type="ECO:0000256" key="1">
    <source>
        <dbReference type="ARBA" id="ARBA00001936"/>
    </source>
</evidence>
<dbReference type="GO" id="GO:0003910">
    <property type="term" value="F:DNA ligase (ATP) activity"/>
    <property type="evidence" value="ECO:0007669"/>
    <property type="project" value="UniProtKB-EC"/>
</dbReference>
<evidence type="ECO:0000256" key="11">
    <source>
        <dbReference type="ARBA" id="ARBA00022839"/>
    </source>
</evidence>
<keyword evidence="25" id="KW-1185">Reference proteome</keyword>
<dbReference type="CDD" id="cd07971">
    <property type="entry name" value="OBF_DNA_ligase_LigD"/>
    <property type="match status" value="1"/>
</dbReference>
<dbReference type="Gene3D" id="2.40.50.140">
    <property type="entry name" value="Nucleic acid-binding proteins"/>
    <property type="match status" value="1"/>
</dbReference>
<keyword evidence="9" id="KW-0227">DNA damage</keyword>
<keyword evidence="3 24" id="KW-0436">Ligase</keyword>
<evidence type="ECO:0000256" key="3">
    <source>
        <dbReference type="ARBA" id="ARBA00022598"/>
    </source>
</evidence>
<evidence type="ECO:0000256" key="14">
    <source>
        <dbReference type="ARBA" id="ARBA00023125"/>
    </source>
</evidence>
<evidence type="ECO:0000256" key="15">
    <source>
        <dbReference type="ARBA" id="ARBA00023172"/>
    </source>
</evidence>
<evidence type="ECO:0000256" key="13">
    <source>
        <dbReference type="ARBA" id="ARBA00022932"/>
    </source>
</evidence>
<evidence type="ECO:0000256" key="21">
    <source>
        <dbReference type="ARBA" id="ARBA00049981"/>
    </source>
</evidence>
<dbReference type="Pfam" id="PF04679">
    <property type="entry name" value="DNA_ligase_A_C"/>
    <property type="match status" value="1"/>
</dbReference>
<dbReference type="InterPro" id="IPR012340">
    <property type="entry name" value="NA-bd_OB-fold"/>
</dbReference>
<evidence type="ECO:0000256" key="22">
    <source>
        <dbReference type="ARBA" id="ARBA00049990"/>
    </source>
</evidence>
<comment type="similarity">
    <text evidence="21">In the C-terminal section; belongs to the ATP-dependent DNA ligase family.</text>
</comment>
<keyword evidence="18" id="KW-0511">Multifunctional enzyme</keyword>
<evidence type="ECO:0000256" key="8">
    <source>
        <dbReference type="ARBA" id="ARBA00022741"/>
    </source>
</evidence>
<evidence type="ECO:0000313" key="24">
    <source>
        <dbReference type="EMBL" id="SFM86683.1"/>
    </source>
</evidence>
<protein>
    <recommendedName>
        <fullName evidence="2">DNA ligase (ATP)</fullName>
        <ecNumber evidence="2">6.5.1.1</ecNumber>
    </recommendedName>
    <alternativeName>
        <fullName evidence="19">NHEJ DNA polymerase</fullName>
    </alternativeName>
</protein>
<keyword evidence="8" id="KW-0547">Nucleotide-binding</keyword>
<dbReference type="GO" id="GO:0003677">
    <property type="term" value="F:DNA binding"/>
    <property type="evidence" value="ECO:0007669"/>
    <property type="project" value="UniProtKB-KW"/>
</dbReference>
<dbReference type="PANTHER" id="PTHR42705:SF2">
    <property type="entry name" value="BIFUNCTIONAL NON-HOMOLOGOUS END JOINING PROTEIN LIGD"/>
    <property type="match status" value="1"/>
</dbReference>
<dbReference type="InterPro" id="IPR012310">
    <property type="entry name" value="DNA_ligase_ATP-dep_cent"/>
</dbReference>
<evidence type="ECO:0000256" key="4">
    <source>
        <dbReference type="ARBA" id="ARBA00022679"/>
    </source>
</evidence>
<keyword evidence="6" id="KW-0540">Nuclease</keyword>
<dbReference type="Pfam" id="PF21686">
    <property type="entry name" value="LigD_Prim-Pol"/>
    <property type="match status" value="1"/>
</dbReference>
<accession>A0A1I4UD80</accession>
<keyword evidence="17" id="KW-0464">Manganese</keyword>
<dbReference type="InterPro" id="IPR052171">
    <property type="entry name" value="NHEJ_LigD"/>
</dbReference>
<dbReference type="Gene3D" id="3.30.1490.70">
    <property type="match status" value="1"/>
</dbReference>
<dbReference type="AlphaFoldDB" id="A0A1I4UD80"/>
<evidence type="ECO:0000256" key="7">
    <source>
        <dbReference type="ARBA" id="ARBA00022723"/>
    </source>
</evidence>
<dbReference type="SUPFAM" id="SSF50249">
    <property type="entry name" value="Nucleic acid-binding proteins"/>
    <property type="match status" value="1"/>
</dbReference>
<evidence type="ECO:0000259" key="23">
    <source>
        <dbReference type="PROSITE" id="PS50160"/>
    </source>
</evidence>
<evidence type="ECO:0000256" key="18">
    <source>
        <dbReference type="ARBA" id="ARBA00023268"/>
    </source>
</evidence>
<dbReference type="Pfam" id="PF01068">
    <property type="entry name" value="DNA_ligase_A_M"/>
    <property type="match status" value="1"/>
</dbReference>
<dbReference type="InterPro" id="IPR012309">
    <property type="entry name" value="DNA_ligase_ATP-dep_C"/>
</dbReference>
<evidence type="ECO:0000256" key="6">
    <source>
        <dbReference type="ARBA" id="ARBA00022722"/>
    </source>
</evidence>
<name>A0A1I4UD80_PSUAM</name>
<feature type="domain" description="ATP-dependent DNA ligase family profile" evidence="23">
    <location>
        <begin position="93"/>
        <end position="218"/>
    </location>
</feature>
<dbReference type="InterPro" id="IPR014146">
    <property type="entry name" value="LigD_ligase_dom"/>
</dbReference>